<dbReference type="Gene3D" id="3.40.630.30">
    <property type="match status" value="1"/>
</dbReference>
<keyword evidence="3" id="KW-1185">Reference proteome</keyword>
<dbReference type="Pfam" id="PF00583">
    <property type="entry name" value="Acetyltransf_1"/>
    <property type="match status" value="1"/>
</dbReference>
<dbReference type="InterPro" id="IPR016181">
    <property type="entry name" value="Acyl_CoA_acyltransferase"/>
</dbReference>
<name>A0A9X3WHL8_9BACI</name>
<feature type="domain" description="N-acetyltransferase" evidence="1">
    <location>
        <begin position="9"/>
        <end position="185"/>
    </location>
</feature>
<dbReference type="RefSeq" id="WP_259870666.1">
    <property type="nucleotide sequence ID" value="NZ_JAMQJZ010000003.1"/>
</dbReference>
<accession>A0A9X3WHL8</accession>
<dbReference type="PROSITE" id="PS51186">
    <property type="entry name" value="GNAT"/>
    <property type="match status" value="1"/>
</dbReference>
<proteinExistence type="predicted"/>
<dbReference type="GO" id="GO:0016747">
    <property type="term" value="F:acyltransferase activity, transferring groups other than amino-acyl groups"/>
    <property type="evidence" value="ECO:0007669"/>
    <property type="project" value="InterPro"/>
</dbReference>
<sequence length="190" mass="22430">MKLTFAIKRVIPKTEKSIRNQIWDILCECDKEFVPPLSARESSTQSTLSSSEGQDIKPFSYFEKMTEQHFILAIDEEKNHVIGFMTFKSNYYTEELKNYSPSNYITTICIKRDYRNYGITRKLYQFMKDDIKQQGLEEPYLTTRTWSSNDAHIHILKSLQFDTVERLKDHRGPGVDTLYFGRKVSERTKN</sequence>
<dbReference type="EC" id="2.3.1.-" evidence="2"/>
<gene>
    <name evidence="2" type="ORF">NC661_05825</name>
</gene>
<dbReference type="SUPFAM" id="SSF55729">
    <property type="entry name" value="Acyl-CoA N-acyltransferases (Nat)"/>
    <property type="match status" value="1"/>
</dbReference>
<dbReference type="Proteomes" id="UP001145072">
    <property type="component" value="Unassembled WGS sequence"/>
</dbReference>
<keyword evidence="2" id="KW-0012">Acyltransferase</keyword>
<comment type="caution">
    <text evidence="2">The sequence shown here is derived from an EMBL/GenBank/DDBJ whole genome shotgun (WGS) entry which is preliminary data.</text>
</comment>
<dbReference type="EMBL" id="JAMQJZ010000003">
    <property type="protein sequence ID" value="MDC3419885.1"/>
    <property type="molecule type" value="Genomic_DNA"/>
</dbReference>
<keyword evidence="2" id="KW-0808">Transferase</keyword>
<dbReference type="InterPro" id="IPR000182">
    <property type="entry name" value="GNAT_dom"/>
</dbReference>
<protein>
    <submittedName>
        <fullName evidence="2">GNAT family N-acetyltransferase</fullName>
        <ecNumber evidence="2">2.3.1.-</ecNumber>
    </submittedName>
</protein>
<organism evidence="2 3">
    <name type="scientific">Aquibacillus koreensis</name>
    <dbReference type="NCBI Taxonomy" id="279446"/>
    <lineage>
        <taxon>Bacteria</taxon>
        <taxon>Bacillati</taxon>
        <taxon>Bacillota</taxon>
        <taxon>Bacilli</taxon>
        <taxon>Bacillales</taxon>
        <taxon>Bacillaceae</taxon>
        <taxon>Aquibacillus</taxon>
    </lineage>
</organism>
<evidence type="ECO:0000313" key="3">
    <source>
        <dbReference type="Proteomes" id="UP001145072"/>
    </source>
</evidence>
<evidence type="ECO:0000259" key="1">
    <source>
        <dbReference type="PROSITE" id="PS51186"/>
    </source>
</evidence>
<dbReference type="CDD" id="cd04301">
    <property type="entry name" value="NAT_SF"/>
    <property type="match status" value="1"/>
</dbReference>
<dbReference type="AlphaFoldDB" id="A0A9X3WHL8"/>
<reference evidence="2" key="1">
    <citation type="submission" date="2022-06" db="EMBL/GenBank/DDBJ databases">
        <title>Aquibacillus sp. a new bacterium isolated from soil saline samples.</title>
        <authorList>
            <person name="Galisteo C."/>
            <person name="De La Haba R."/>
            <person name="Sanchez-Porro C."/>
            <person name="Ventosa A."/>
        </authorList>
    </citation>
    <scope>NUCLEOTIDE SEQUENCE</scope>
    <source>
        <strain evidence="2">JCM 12387</strain>
    </source>
</reference>
<evidence type="ECO:0000313" key="2">
    <source>
        <dbReference type="EMBL" id="MDC3419885.1"/>
    </source>
</evidence>